<dbReference type="AlphaFoldDB" id="A0A8J7R4K4"/>
<evidence type="ECO:0000313" key="2">
    <source>
        <dbReference type="Proteomes" id="UP000666240"/>
    </source>
</evidence>
<dbReference type="Proteomes" id="UP000666240">
    <property type="component" value="Unassembled WGS sequence"/>
</dbReference>
<dbReference type="EMBL" id="JAGIYY010000008">
    <property type="protein sequence ID" value="MBP0440641.1"/>
    <property type="molecule type" value="Genomic_DNA"/>
</dbReference>
<sequence>MVERERLIERLAALTGPDRAVDLEILARVGQSGEWSEDDIAYALTDIEGTTMPPAYTASIDAAVALCESVIALQGRKVICFFCAGGQLTPYNAIEGLPDYHPLAKIDNGVTVGWMAHVAFYNADGSATGPERYSHGRTAAIAVCIALLRALQSQEPR</sequence>
<evidence type="ECO:0000313" key="1">
    <source>
        <dbReference type="EMBL" id="MBP0440641.1"/>
    </source>
</evidence>
<accession>A0A8J7R4K4</accession>
<dbReference type="RefSeq" id="WP_209336661.1">
    <property type="nucleotide sequence ID" value="NZ_JAGIYY010000008.1"/>
</dbReference>
<comment type="caution">
    <text evidence="1">The sequence shown here is derived from an EMBL/GenBank/DDBJ whole genome shotgun (WGS) entry which is preliminary data.</text>
</comment>
<reference evidence="1" key="1">
    <citation type="submission" date="2021-03" db="EMBL/GenBank/DDBJ databases">
        <title>Genome sequencing and assembly of Tianweitania sediminis.</title>
        <authorList>
            <person name="Chhetri G."/>
        </authorList>
    </citation>
    <scope>NUCLEOTIDE SEQUENCE</scope>
    <source>
        <strain evidence="1">Z8</strain>
    </source>
</reference>
<name>A0A8J7R4K4_9HYPH</name>
<gene>
    <name evidence="1" type="ORF">J5Y06_18480</name>
</gene>
<keyword evidence="2" id="KW-1185">Reference proteome</keyword>
<proteinExistence type="predicted"/>
<organism evidence="1 2">
    <name type="scientific">Tianweitania sediminis</name>
    <dbReference type="NCBI Taxonomy" id="1502156"/>
    <lineage>
        <taxon>Bacteria</taxon>
        <taxon>Pseudomonadati</taxon>
        <taxon>Pseudomonadota</taxon>
        <taxon>Alphaproteobacteria</taxon>
        <taxon>Hyphomicrobiales</taxon>
        <taxon>Phyllobacteriaceae</taxon>
        <taxon>Tianweitania</taxon>
    </lineage>
</organism>
<protein>
    <submittedName>
        <fullName evidence="1">Uncharacterized protein</fullName>
    </submittedName>
</protein>